<dbReference type="EMBL" id="CAJPVI010000037">
    <property type="protein sequence ID" value="CAG2156406.1"/>
    <property type="molecule type" value="Genomic_DNA"/>
</dbReference>
<gene>
    <name evidence="2" type="ORF">LMG26411_05238</name>
</gene>
<organism evidence="2 3">
    <name type="scientific">Cupriavidus numazuensis</name>
    <dbReference type="NCBI Taxonomy" id="221992"/>
    <lineage>
        <taxon>Bacteria</taxon>
        <taxon>Pseudomonadati</taxon>
        <taxon>Pseudomonadota</taxon>
        <taxon>Betaproteobacteria</taxon>
        <taxon>Burkholderiales</taxon>
        <taxon>Burkholderiaceae</taxon>
        <taxon>Cupriavidus</taxon>
    </lineage>
</organism>
<dbReference type="Proteomes" id="UP000672657">
    <property type="component" value="Unassembled WGS sequence"/>
</dbReference>
<sequence length="234" mass="24535">MDRMLVVVFDDETRAYEGKVALHALADEGSVGIYAEAIVTKNADGTAALNQVGDATCFETLTGTVVGSLIGLLAGPGGMVLGAAAGMGLGACSDLSDLSLGSDFISDVTNAMTPGKVALVAEIEEEWTTPVDLRMEALGGTVLRRSVADVRDKIHDEHVAAMKADLAQMKAEHACAKADRKAKLQAKVEGLEAKVQTQMQNARLRRDAAAVKAQVKADVMAVQAERARDQVVEA</sequence>
<evidence type="ECO:0000313" key="3">
    <source>
        <dbReference type="Proteomes" id="UP000672657"/>
    </source>
</evidence>
<reference evidence="2 3" key="1">
    <citation type="submission" date="2021-03" db="EMBL/GenBank/DDBJ databases">
        <authorList>
            <person name="Peeters C."/>
        </authorList>
    </citation>
    <scope>NUCLEOTIDE SEQUENCE [LARGE SCALE GENOMIC DNA]</scope>
    <source>
        <strain evidence="2 3">LMG 26411</strain>
    </source>
</reference>
<comment type="caution">
    <text evidence="2">The sequence shown here is derived from an EMBL/GenBank/DDBJ whole genome shotgun (WGS) entry which is preliminary data.</text>
</comment>
<proteinExistence type="predicted"/>
<evidence type="ECO:0008006" key="4">
    <source>
        <dbReference type="Google" id="ProtNLM"/>
    </source>
</evidence>
<keyword evidence="3" id="KW-1185">Reference proteome</keyword>
<protein>
    <recommendedName>
        <fullName evidence="4">DUF1269 domain-containing protein</fullName>
    </recommendedName>
</protein>
<dbReference type="InterPro" id="IPR009200">
    <property type="entry name" value="DUF1269_membrane"/>
</dbReference>
<keyword evidence="1" id="KW-0175">Coiled coil</keyword>
<feature type="coiled-coil region" evidence="1">
    <location>
        <begin position="159"/>
        <end position="201"/>
    </location>
</feature>
<dbReference type="Pfam" id="PF06897">
    <property type="entry name" value="DUF1269"/>
    <property type="match status" value="1"/>
</dbReference>
<name>A0ABN7Q9V9_9BURK</name>
<accession>A0ABN7Q9V9</accession>
<evidence type="ECO:0000256" key="1">
    <source>
        <dbReference type="SAM" id="Coils"/>
    </source>
</evidence>
<evidence type="ECO:0000313" key="2">
    <source>
        <dbReference type="EMBL" id="CAG2156406.1"/>
    </source>
</evidence>